<dbReference type="InterPro" id="IPR000653">
    <property type="entry name" value="DegT/StrS_aminotransferase"/>
</dbReference>
<dbReference type="InterPro" id="IPR015424">
    <property type="entry name" value="PyrdxlP-dep_Trfase"/>
</dbReference>
<dbReference type="AlphaFoldDB" id="A0AAP2CJC0"/>
<keyword evidence="2" id="KW-0663">Pyridoxal phosphate</keyword>
<dbReference type="InterPro" id="IPR015421">
    <property type="entry name" value="PyrdxlP-dep_Trfase_major"/>
</dbReference>
<keyword evidence="4" id="KW-1185">Reference proteome</keyword>
<dbReference type="RefSeq" id="WP_213945121.1">
    <property type="nucleotide sequence ID" value="NZ_JAHCMY010000004.1"/>
</dbReference>
<dbReference type="SUPFAM" id="SSF53383">
    <property type="entry name" value="PLP-dependent transferases"/>
    <property type="match status" value="1"/>
</dbReference>
<comment type="caution">
    <text evidence="3">The sequence shown here is derived from an EMBL/GenBank/DDBJ whole genome shotgun (WGS) entry which is preliminary data.</text>
</comment>
<comment type="similarity">
    <text evidence="1 2">Belongs to the DegT/DnrJ/EryC1 family.</text>
</comment>
<keyword evidence="3" id="KW-0032">Aminotransferase</keyword>
<evidence type="ECO:0000256" key="1">
    <source>
        <dbReference type="ARBA" id="ARBA00037999"/>
    </source>
</evidence>
<dbReference type="GO" id="GO:0008483">
    <property type="term" value="F:transaminase activity"/>
    <property type="evidence" value="ECO:0007669"/>
    <property type="project" value="UniProtKB-KW"/>
</dbReference>
<dbReference type="Pfam" id="PF01041">
    <property type="entry name" value="DegT_DnrJ_EryC1"/>
    <property type="match status" value="2"/>
</dbReference>
<accession>A0AAP2CJC0</accession>
<sequence length="371" mass="42248">MKTCRFGMWPVLPLNVHFKKPSDYKPFPLDEENLQIYSRARHAMYNACKALGWGKEDAILVPAYHHGSEIQALCDLDIQLKYYELTDKLEPNPEELDQLMTTNVRALYITHYLGFPQNAAFWRKWCDERNIMLIEDAAQAFLAERDGIPVGSHGDFSIYCLYKTYGLPDGGALVSKKPLKDNYAKAPSGVWPMVKRHINFVSEQRGEVAGLHLRFNDAMSVYKKVKNESNEKELQLGDPTTRASAMTMKLLPLLLDENTAAKRRENYRYMLSKLGELVPPPFNELPDGASPFAFPVKLNDAKEFLARLKKKGVIGQLFWLNPHPTLPKAEFPFSIELREGVMALPVHQDLSVKELDKIINAVKECLPVVQL</sequence>
<dbReference type="Gene3D" id="3.40.640.10">
    <property type="entry name" value="Type I PLP-dependent aspartate aminotransferase-like (Major domain)"/>
    <property type="match status" value="1"/>
</dbReference>
<name>A0AAP2CJC0_9BACT</name>
<organism evidence="3 4">
    <name type="scientific">Litoribacter ruber</name>
    <dbReference type="NCBI Taxonomy" id="702568"/>
    <lineage>
        <taxon>Bacteria</taxon>
        <taxon>Pseudomonadati</taxon>
        <taxon>Bacteroidota</taxon>
        <taxon>Cytophagia</taxon>
        <taxon>Cytophagales</taxon>
        <taxon>Cyclobacteriaceae</taxon>
        <taxon>Litoribacter</taxon>
    </lineage>
</organism>
<proteinExistence type="inferred from homology"/>
<reference evidence="3 4" key="1">
    <citation type="submission" date="2021-05" db="EMBL/GenBank/DDBJ databases">
        <authorList>
            <person name="Zhang Z.D."/>
            <person name="Osman G."/>
        </authorList>
    </citation>
    <scope>NUCLEOTIDE SEQUENCE [LARGE SCALE GENOMIC DNA]</scope>
    <source>
        <strain evidence="3 4">KCTC 32217</strain>
    </source>
</reference>
<keyword evidence="3" id="KW-0808">Transferase</keyword>
<evidence type="ECO:0000313" key="4">
    <source>
        <dbReference type="Proteomes" id="UP001319104"/>
    </source>
</evidence>
<dbReference type="PANTHER" id="PTHR30244:SF34">
    <property type="entry name" value="DTDP-4-AMINO-4,6-DIDEOXYGALACTOSE TRANSAMINASE"/>
    <property type="match status" value="1"/>
</dbReference>
<gene>
    <name evidence="3" type="ORF">KI659_09565</name>
</gene>
<protein>
    <submittedName>
        <fullName evidence="3">DegT/DnrJ/EryC1/StrS aminotransferase family protein</fullName>
    </submittedName>
</protein>
<dbReference type="GO" id="GO:0030170">
    <property type="term" value="F:pyridoxal phosphate binding"/>
    <property type="evidence" value="ECO:0007669"/>
    <property type="project" value="TreeGrafter"/>
</dbReference>
<dbReference type="PANTHER" id="PTHR30244">
    <property type="entry name" value="TRANSAMINASE"/>
    <property type="match status" value="1"/>
</dbReference>
<evidence type="ECO:0000256" key="2">
    <source>
        <dbReference type="RuleBase" id="RU004508"/>
    </source>
</evidence>
<dbReference type="GO" id="GO:0000271">
    <property type="term" value="P:polysaccharide biosynthetic process"/>
    <property type="evidence" value="ECO:0007669"/>
    <property type="project" value="TreeGrafter"/>
</dbReference>
<dbReference type="Proteomes" id="UP001319104">
    <property type="component" value="Unassembled WGS sequence"/>
</dbReference>
<dbReference type="EMBL" id="JAHCMY010000004">
    <property type="protein sequence ID" value="MBS9524261.1"/>
    <property type="molecule type" value="Genomic_DNA"/>
</dbReference>
<dbReference type="Gene3D" id="3.90.1150.10">
    <property type="entry name" value="Aspartate Aminotransferase, domain 1"/>
    <property type="match status" value="1"/>
</dbReference>
<dbReference type="InterPro" id="IPR015422">
    <property type="entry name" value="PyrdxlP-dep_Trfase_small"/>
</dbReference>
<evidence type="ECO:0000313" key="3">
    <source>
        <dbReference type="EMBL" id="MBS9524261.1"/>
    </source>
</evidence>